<organism evidence="1 2">
    <name type="scientific">Brachionus plicatilis</name>
    <name type="common">Marine rotifer</name>
    <name type="synonym">Brachionus muelleri</name>
    <dbReference type="NCBI Taxonomy" id="10195"/>
    <lineage>
        <taxon>Eukaryota</taxon>
        <taxon>Metazoa</taxon>
        <taxon>Spiralia</taxon>
        <taxon>Gnathifera</taxon>
        <taxon>Rotifera</taxon>
        <taxon>Eurotatoria</taxon>
        <taxon>Monogononta</taxon>
        <taxon>Pseudotrocha</taxon>
        <taxon>Ploima</taxon>
        <taxon>Brachionidae</taxon>
        <taxon>Brachionus</taxon>
    </lineage>
</organism>
<evidence type="ECO:0000313" key="2">
    <source>
        <dbReference type="Proteomes" id="UP000276133"/>
    </source>
</evidence>
<gene>
    <name evidence="1" type="ORF">BpHYR1_043123</name>
</gene>
<dbReference type="EMBL" id="REGN01004657">
    <property type="protein sequence ID" value="RNA16644.1"/>
    <property type="molecule type" value="Genomic_DNA"/>
</dbReference>
<dbReference type="Gene3D" id="3.30.420.10">
    <property type="entry name" value="Ribonuclease H-like superfamily/Ribonuclease H"/>
    <property type="match status" value="1"/>
</dbReference>
<proteinExistence type="predicted"/>
<dbReference type="OrthoDB" id="9996331at2759"/>
<sequence>MRRHPWSNNYQDLVDPESLPIEISRTFLERSESILQQALDSKPLILVLNFQIRILQLKKPLLTVLDRSKRLKWCKERQRWTVNDWSKVVFSDESNFEPHGFQETNLA</sequence>
<dbReference type="GO" id="GO:0003676">
    <property type="term" value="F:nucleic acid binding"/>
    <property type="evidence" value="ECO:0007669"/>
    <property type="project" value="InterPro"/>
</dbReference>
<dbReference type="Proteomes" id="UP000276133">
    <property type="component" value="Unassembled WGS sequence"/>
</dbReference>
<name>A0A3M7QZV6_BRAPC</name>
<protein>
    <submittedName>
        <fullName evidence="1">Transposable element Tcb1 transposase</fullName>
    </submittedName>
</protein>
<accession>A0A3M7QZV6</accession>
<comment type="caution">
    <text evidence="1">The sequence shown here is derived from an EMBL/GenBank/DDBJ whole genome shotgun (WGS) entry which is preliminary data.</text>
</comment>
<keyword evidence="2" id="KW-1185">Reference proteome</keyword>
<dbReference type="AlphaFoldDB" id="A0A3M7QZV6"/>
<evidence type="ECO:0000313" key="1">
    <source>
        <dbReference type="EMBL" id="RNA16644.1"/>
    </source>
</evidence>
<reference evidence="1 2" key="1">
    <citation type="journal article" date="2018" name="Sci. Rep.">
        <title>Genomic signatures of local adaptation to the degree of environmental predictability in rotifers.</title>
        <authorList>
            <person name="Franch-Gras L."/>
            <person name="Hahn C."/>
            <person name="Garcia-Roger E.M."/>
            <person name="Carmona M.J."/>
            <person name="Serra M."/>
            <person name="Gomez A."/>
        </authorList>
    </citation>
    <scope>NUCLEOTIDE SEQUENCE [LARGE SCALE GENOMIC DNA]</scope>
    <source>
        <strain evidence="1">HYR1</strain>
    </source>
</reference>
<dbReference type="InterPro" id="IPR036397">
    <property type="entry name" value="RNaseH_sf"/>
</dbReference>